<protein>
    <recommendedName>
        <fullName evidence="7">Cytosine-specific methyltransferase</fullName>
        <ecNumber evidence="7">2.1.1.37</ecNumber>
    </recommendedName>
</protein>
<evidence type="ECO:0000256" key="4">
    <source>
        <dbReference type="ARBA" id="ARBA00022747"/>
    </source>
</evidence>
<feature type="active site" evidence="5">
    <location>
        <position position="78"/>
    </location>
</feature>
<dbReference type="InterPro" id="IPR050390">
    <property type="entry name" value="C5-Methyltransferase"/>
</dbReference>
<keyword evidence="2 5" id="KW-0808">Transferase</keyword>
<dbReference type="PANTHER" id="PTHR10629:SF50">
    <property type="entry name" value="DNA (CYTOSINE-5)-METHYLTRANSFERASE CMT3"/>
    <property type="match status" value="1"/>
</dbReference>
<dbReference type="InterPro" id="IPR018117">
    <property type="entry name" value="C5_DNA_meth_AS"/>
</dbReference>
<dbReference type="GO" id="GO:0044027">
    <property type="term" value="P:negative regulation of gene expression via chromosomal CpG island methylation"/>
    <property type="evidence" value="ECO:0007669"/>
    <property type="project" value="TreeGrafter"/>
</dbReference>
<evidence type="ECO:0000256" key="2">
    <source>
        <dbReference type="ARBA" id="ARBA00022679"/>
    </source>
</evidence>
<evidence type="ECO:0000256" key="1">
    <source>
        <dbReference type="ARBA" id="ARBA00022603"/>
    </source>
</evidence>
<dbReference type="PROSITE" id="PS51679">
    <property type="entry name" value="SAM_MT_C5"/>
    <property type="match status" value="1"/>
</dbReference>
<dbReference type="PROSITE" id="PS00095">
    <property type="entry name" value="C5_MTASE_2"/>
    <property type="match status" value="1"/>
</dbReference>
<dbReference type="Gene3D" id="3.40.50.150">
    <property type="entry name" value="Vaccinia Virus protein VP39"/>
    <property type="match status" value="1"/>
</dbReference>
<dbReference type="InterPro" id="IPR029063">
    <property type="entry name" value="SAM-dependent_MTases_sf"/>
</dbReference>
<dbReference type="EMBL" id="UETB01000001">
    <property type="protein sequence ID" value="SSA36651.1"/>
    <property type="molecule type" value="Genomic_DNA"/>
</dbReference>
<sequence length="394" mass="42753">MTISQGTPLTTASLFSGIAGIELGLTAAGVSHTTWFCERWEPARAVLRDRFPEVEVKDDVTSLDDFGGASLVTAGFPCTDLSQAGRTSGLDGVNSGLVIGVLEKVAGHRPDWVLLENVPNMLHLGRGAAMGRIIDNFEAAGYTWAYRVVDSRFTGLAQRRRRVFLLASRVQDPARILLGEDSGSAPSPDVARAFGFSWTEGNRGVGWAVGATPTLKGGTTVRVASPPAVWLPQKEVGWQIVRPSIEAAEVLQGFSPGWTALAPERDRWKLMGNAVSVPVARWLGERLAQREGLTEPMEGGVLLVDGDRWPTAAYGTPDGRRWRVEVSDFPRLPRTEDLQELGSLLARHGSEPLSLRATKGFRDRLLRSNLRYEGAFMAALDAHVDHMSSGRTTS</sequence>
<keyword evidence="3 5" id="KW-0949">S-adenosyl-L-methionine</keyword>
<dbReference type="InterPro" id="IPR031303">
    <property type="entry name" value="C5_meth_CS"/>
</dbReference>
<dbReference type="SUPFAM" id="SSF53335">
    <property type="entry name" value="S-adenosyl-L-methionine-dependent methyltransferases"/>
    <property type="match status" value="1"/>
</dbReference>
<dbReference type="PANTHER" id="PTHR10629">
    <property type="entry name" value="CYTOSINE-SPECIFIC METHYLTRANSFERASE"/>
    <property type="match status" value="1"/>
</dbReference>
<organism evidence="8 9">
    <name type="scientific">Georgenia satyanarayanai</name>
    <dbReference type="NCBI Taxonomy" id="860221"/>
    <lineage>
        <taxon>Bacteria</taxon>
        <taxon>Bacillati</taxon>
        <taxon>Actinomycetota</taxon>
        <taxon>Actinomycetes</taxon>
        <taxon>Micrococcales</taxon>
        <taxon>Bogoriellaceae</taxon>
        <taxon>Georgenia</taxon>
    </lineage>
</organism>
<evidence type="ECO:0000256" key="3">
    <source>
        <dbReference type="ARBA" id="ARBA00022691"/>
    </source>
</evidence>
<reference evidence="8 9" key="1">
    <citation type="submission" date="2016-10" db="EMBL/GenBank/DDBJ databases">
        <authorList>
            <person name="Cai Z."/>
        </authorList>
    </citation>
    <scope>NUCLEOTIDE SEQUENCE [LARGE SCALE GENOMIC DNA]</scope>
    <source>
        <strain evidence="8 9">CGMCC 1.10826</strain>
    </source>
</reference>
<dbReference type="AlphaFoldDB" id="A0A2Y8ZWD6"/>
<dbReference type="InterPro" id="IPR001525">
    <property type="entry name" value="C5_MeTfrase"/>
</dbReference>
<keyword evidence="1 5" id="KW-0489">Methyltransferase</keyword>
<dbReference type="EC" id="2.1.1.37" evidence="7"/>
<dbReference type="PRINTS" id="PR00105">
    <property type="entry name" value="C5METTRFRASE"/>
</dbReference>
<evidence type="ECO:0000313" key="8">
    <source>
        <dbReference type="EMBL" id="SSA36651.1"/>
    </source>
</evidence>
<evidence type="ECO:0000313" key="9">
    <source>
        <dbReference type="Proteomes" id="UP000250222"/>
    </source>
</evidence>
<evidence type="ECO:0000256" key="6">
    <source>
        <dbReference type="RuleBase" id="RU000416"/>
    </source>
</evidence>
<gene>
    <name evidence="8" type="ORF">SAMN05216184_101313</name>
</gene>
<dbReference type="GO" id="GO:0009307">
    <property type="term" value="P:DNA restriction-modification system"/>
    <property type="evidence" value="ECO:0007669"/>
    <property type="project" value="UniProtKB-KW"/>
</dbReference>
<dbReference type="Proteomes" id="UP000250222">
    <property type="component" value="Unassembled WGS sequence"/>
</dbReference>
<dbReference type="RefSeq" id="WP_258369136.1">
    <property type="nucleotide sequence ID" value="NZ_QKLZ01000001.1"/>
</dbReference>
<dbReference type="GO" id="GO:0003677">
    <property type="term" value="F:DNA binding"/>
    <property type="evidence" value="ECO:0007669"/>
    <property type="project" value="TreeGrafter"/>
</dbReference>
<evidence type="ECO:0000256" key="7">
    <source>
        <dbReference type="RuleBase" id="RU000417"/>
    </source>
</evidence>
<dbReference type="NCBIfam" id="TIGR00675">
    <property type="entry name" value="dcm"/>
    <property type="match status" value="1"/>
</dbReference>
<accession>A0A2Y8ZWD6</accession>
<comment type="catalytic activity">
    <reaction evidence="7">
        <text>a 2'-deoxycytidine in DNA + S-adenosyl-L-methionine = a 5-methyl-2'-deoxycytidine in DNA + S-adenosyl-L-homocysteine + H(+)</text>
        <dbReference type="Rhea" id="RHEA:13681"/>
        <dbReference type="Rhea" id="RHEA-COMP:11369"/>
        <dbReference type="Rhea" id="RHEA-COMP:11370"/>
        <dbReference type="ChEBI" id="CHEBI:15378"/>
        <dbReference type="ChEBI" id="CHEBI:57856"/>
        <dbReference type="ChEBI" id="CHEBI:59789"/>
        <dbReference type="ChEBI" id="CHEBI:85452"/>
        <dbReference type="ChEBI" id="CHEBI:85454"/>
        <dbReference type="EC" id="2.1.1.37"/>
    </reaction>
</comment>
<proteinExistence type="inferred from homology"/>
<name>A0A2Y8ZWD6_9MICO</name>
<evidence type="ECO:0000256" key="5">
    <source>
        <dbReference type="PROSITE-ProRule" id="PRU01016"/>
    </source>
</evidence>
<dbReference type="Pfam" id="PF00145">
    <property type="entry name" value="DNA_methylase"/>
    <property type="match status" value="1"/>
</dbReference>
<comment type="similarity">
    <text evidence="5 6">Belongs to the class I-like SAM-binding methyltransferase superfamily. C5-methyltransferase family.</text>
</comment>
<keyword evidence="9" id="KW-1185">Reference proteome</keyword>
<dbReference type="GO" id="GO:0032259">
    <property type="term" value="P:methylation"/>
    <property type="evidence" value="ECO:0007669"/>
    <property type="project" value="UniProtKB-KW"/>
</dbReference>
<dbReference type="PROSITE" id="PS00094">
    <property type="entry name" value="C5_MTASE_1"/>
    <property type="match status" value="1"/>
</dbReference>
<keyword evidence="4" id="KW-0680">Restriction system</keyword>
<dbReference type="GO" id="GO:0003886">
    <property type="term" value="F:DNA (cytosine-5-)-methyltransferase activity"/>
    <property type="evidence" value="ECO:0007669"/>
    <property type="project" value="UniProtKB-EC"/>
</dbReference>